<protein>
    <submittedName>
        <fullName evidence="1">Uncharacterized protein</fullName>
    </submittedName>
</protein>
<evidence type="ECO:0000313" key="2">
    <source>
        <dbReference type="Proteomes" id="UP000321947"/>
    </source>
</evidence>
<name>A0A5D3CB30_CUCMM</name>
<evidence type="ECO:0000313" key="1">
    <source>
        <dbReference type="EMBL" id="TYK08550.1"/>
    </source>
</evidence>
<reference evidence="1 2" key="1">
    <citation type="submission" date="2019-08" db="EMBL/GenBank/DDBJ databases">
        <title>Draft genome sequences of two oriental melons (Cucumis melo L. var makuwa).</title>
        <authorList>
            <person name="Kwon S.-Y."/>
        </authorList>
    </citation>
    <scope>NUCLEOTIDE SEQUENCE [LARGE SCALE GENOMIC DNA]</scope>
    <source>
        <strain evidence="2">cv. Chang Bougi</strain>
        <tissue evidence="1">Leaf</tissue>
    </source>
</reference>
<comment type="caution">
    <text evidence="1">The sequence shown here is derived from an EMBL/GenBank/DDBJ whole genome shotgun (WGS) entry which is preliminary data.</text>
</comment>
<proteinExistence type="predicted"/>
<dbReference type="Proteomes" id="UP000321947">
    <property type="component" value="Unassembled WGS sequence"/>
</dbReference>
<gene>
    <name evidence="1" type="ORF">E5676_scaffold323G00920</name>
</gene>
<dbReference type="AlphaFoldDB" id="A0A5D3CB30"/>
<accession>A0A5D3CB30</accession>
<dbReference type="EMBL" id="SSTD01012658">
    <property type="protein sequence ID" value="TYK08550.1"/>
    <property type="molecule type" value="Genomic_DNA"/>
</dbReference>
<sequence length="104" mass="11827">MHVLGAHFHYRQFGESILIVKTQRSPSIDVVDDWLSLSISCVCKLHHADYMSSAVEAVEKVLLKLLPTINGFGFKIDVPVKSVFFESSDELFHQQIFLRISSFT</sequence>
<organism evidence="1 2">
    <name type="scientific">Cucumis melo var. makuwa</name>
    <name type="common">Oriental melon</name>
    <dbReference type="NCBI Taxonomy" id="1194695"/>
    <lineage>
        <taxon>Eukaryota</taxon>
        <taxon>Viridiplantae</taxon>
        <taxon>Streptophyta</taxon>
        <taxon>Embryophyta</taxon>
        <taxon>Tracheophyta</taxon>
        <taxon>Spermatophyta</taxon>
        <taxon>Magnoliopsida</taxon>
        <taxon>eudicotyledons</taxon>
        <taxon>Gunneridae</taxon>
        <taxon>Pentapetalae</taxon>
        <taxon>rosids</taxon>
        <taxon>fabids</taxon>
        <taxon>Cucurbitales</taxon>
        <taxon>Cucurbitaceae</taxon>
        <taxon>Benincaseae</taxon>
        <taxon>Cucumis</taxon>
    </lineage>
</organism>